<organism evidence="2 5">
    <name type="scientific">Puccinia coronata f. sp. avenae</name>
    <dbReference type="NCBI Taxonomy" id="200324"/>
    <lineage>
        <taxon>Eukaryota</taxon>
        <taxon>Fungi</taxon>
        <taxon>Dikarya</taxon>
        <taxon>Basidiomycota</taxon>
        <taxon>Pucciniomycotina</taxon>
        <taxon>Pucciniomycetes</taxon>
        <taxon>Pucciniales</taxon>
        <taxon>Pucciniaceae</taxon>
        <taxon>Puccinia</taxon>
    </lineage>
</organism>
<proteinExistence type="predicted"/>
<evidence type="ECO:0000313" key="3">
    <source>
        <dbReference type="EMBL" id="PLW58028.1"/>
    </source>
</evidence>
<feature type="compositionally biased region" description="Acidic residues" evidence="1">
    <location>
        <begin position="449"/>
        <end position="483"/>
    </location>
</feature>
<dbReference type="Proteomes" id="UP000235388">
    <property type="component" value="Unassembled WGS sequence"/>
</dbReference>
<dbReference type="EMBL" id="PGCI01000220">
    <property type="protein sequence ID" value="PLW33421.1"/>
    <property type="molecule type" value="Genomic_DNA"/>
</dbReference>
<comment type="caution">
    <text evidence="2">The sequence shown here is derived from an EMBL/GenBank/DDBJ whole genome shotgun (WGS) entry which is preliminary data.</text>
</comment>
<evidence type="ECO:0000313" key="2">
    <source>
        <dbReference type="EMBL" id="PLW33421.1"/>
    </source>
</evidence>
<feature type="compositionally biased region" description="Acidic residues" evidence="1">
    <location>
        <begin position="501"/>
        <end position="511"/>
    </location>
</feature>
<dbReference type="AlphaFoldDB" id="A0A2N5U6N8"/>
<feature type="region of interest" description="Disordered" evidence="1">
    <location>
        <begin position="427"/>
        <end position="511"/>
    </location>
</feature>
<evidence type="ECO:0000313" key="4">
    <source>
        <dbReference type="Proteomes" id="UP000235388"/>
    </source>
</evidence>
<evidence type="ECO:0000256" key="1">
    <source>
        <dbReference type="SAM" id="MobiDB-lite"/>
    </source>
</evidence>
<dbReference type="EMBL" id="PGCJ01000006">
    <property type="protein sequence ID" value="PLW58028.1"/>
    <property type="molecule type" value="Genomic_DNA"/>
</dbReference>
<name>A0A2N5U6N8_9BASI</name>
<dbReference type="Proteomes" id="UP000235392">
    <property type="component" value="Unassembled WGS sequence"/>
</dbReference>
<dbReference type="PANTHER" id="PTHR33069">
    <property type="entry name" value="CHROMOSOME 7, WHOLE GENOME SHOTGUN SEQUENCE-RELATED"/>
    <property type="match status" value="1"/>
</dbReference>
<reference evidence="4 5" key="1">
    <citation type="submission" date="2017-11" db="EMBL/GenBank/DDBJ databases">
        <title>De novo assembly and phasing of dikaryotic genomes from two isolates of Puccinia coronata f. sp. avenae, the causal agent of oat crown rust.</title>
        <authorList>
            <person name="Miller M.E."/>
            <person name="Zhang Y."/>
            <person name="Omidvar V."/>
            <person name="Sperschneider J."/>
            <person name="Schwessinger B."/>
            <person name="Raley C."/>
            <person name="Palmer J.M."/>
            <person name="Garnica D."/>
            <person name="Upadhyaya N."/>
            <person name="Rathjen J."/>
            <person name="Taylor J.M."/>
            <person name="Park R.F."/>
            <person name="Dodds P.N."/>
            <person name="Hirsch C.D."/>
            <person name="Kianian S.F."/>
            <person name="Figueroa M."/>
        </authorList>
    </citation>
    <scope>NUCLEOTIDE SEQUENCE [LARGE SCALE GENOMIC DNA]</scope>
    <source>
        <strain evidence="3">12NC29</strain>
        <strain evidence="2">12SD80</strain>
    </source>
</reference>
<evidence type="ECO:0000313" key="5">
    <source>
        <dbReference type="Proteomes" id="UP000235392"/>
    </source>
</evidence>
<gene>
    <name evidence="3" type="ORF">PCANC_00714</name>
    <name evidence="2" type="ORF">PCASD_17348</name>
</gene>
<sequence>MDLERETPSVAETIAAFRGLSTDIIYDEHYQEIYEEVIQQIIRRVNTREEMIASRYNLDKNPTRAPPDDISQTGNEVAKRLAAEILPAFKEKLESFPLVMRPSNFDTPSIGFEAALSQLTEIDEILESIDSSILMIWKAWTPRQDNNPSIHHMSSFKVEKIHDLTRALLTGPFGDLINGCNHFFEEYDLTAVQTPDTRQIDENWNNLLRYAASATDHIDTLIQWIQKPALTMAKAECQKLVVNIDDSLHQICDKIHKSCELETNEDIEILSGIEFDSSLDKVNDLRRDSLPVFKLCRVFFNRISRPTNSQMLIFAKPSIELKSEEMKKFLNAAKRAHGHIFKYTSDLLSSGSDLHSLARVIYKIRSSMVGCWDVLDYYWDSLLASQDPGVDRELVQECWQWLQSWILYFLVATSIAMNATGHSFPEFSANDNSDPDHARFGNNDNNNNNEEEEEEEEEEDDDNDDDDNDDHDDGGSDDDSDDDNNNKSNEDEGNVQMHNGDEEEDELHGEE</sequence>
<dbReference type="PANTHER" id="PTHR33069:SF3">
    <property type="entry name" value="DYNEIN HEAVY CHAIN TAIL DOMAIN-CONTAINING PROTEIN"/>
    <property type="match status" value="1"/>
</dbReference>
<protein>
    <submittedName>
        <fullName evidence="2">Uncharacterized protein</fullName>
    </submittedName>
</protein>
<accession>A0A2N5U6N8</accession>
<keyword evidence="4" id="KW-1185">Reference proteome</keyword>